<evidence type="ECO:0000313" key="3">
    <source>
        <dbReference type="Proteomes" id="UP001215231"/>
    </source>
</evidence>
<dbReference type="EMBL" id="CP059693">
    <property type="protein sequence ID" value="WDE11970.1"/>
    <property type="molecule type" value="Genomic_DNA"/>
</dbReference>
<keyword evidence="3" id="KW-1185">Reference proteome</keyword>
<organism evidence="1 3">
    <name type="scientific">Thalassomonas haliotis</name>
    <dbReference type="NCBI Taxonomy" id="485448"/>
    <lineage>
        <taxon>Bacteria</taxon>
        <taxon>Pseudomonadati</taxon>
        <taxon>Pseudomonadota</taxon>
        <taxon>Gammaproteobacteria</taxon>
        <taxon>Alteromonadales</taxon>
        <taxon>Colwelliaceae</taxon>
        <taxon>Thalassomonas</taxon>
    </lineage>
</organism>
<dbReference type="Proteomes" id="UP001215231">
    <property type="component" value="Chromosome"/>
</dbReference>
<dbReference type="RefSeq" id="WP_274052197.1">
    <property type="nucleotide sequence ID" value="NZ_CP059693.1"/>
</dbReference>
<sequence length="51" mass="5803">MADTRLSYQLSPQMKVVSDEHEITLQLSVSSDINPLNPDFFSQLVLPDRLL</sequence>
<protein>
    <submittedName>
        <fullName evidence="1">Uncharacterized protein</fullName>
    </submittedName>
</protein>
<evidence type="ECO:0000313" key="1">
    <source>
        <dbReference type="EMBL" id="WDE11970.1"/>
    </source>
</evidence>
<reference evidence="1 3" key="2">
    <citation type="journal article" date="2022" name="Mar. Drugs">
        <title>Bioassay-Guided Fractionation Leads to the Detection of Cholic Acid Generated by the Rare Thalassomonas sp.</title>
        <authorList>
            <person name="Pheiffer F."/>
            <person name="Schneider Y.K."/>
            <person name="Hansen E.H."/>
            <person name="Andersen J.H."/>
            <person name="Isaksson J."/>
            <person name="Busche T."/>
            <person name="R C."/>
            <person name="Kalinowski J."/>
            <person name="Zyl L.V."/>
            <person name="Trindade M."/>
        </authorList>
    </citation>
    <scope>NUCLEOTIDE SEQUENCE [LARGE SCALE GENOMIC DNA]</scope>
    <source>
        <strain evidence="1 3">A5K-61T</strain>
    </source>
</reference>
<accession>A0ABY7VEU8</accession>
<evidence type="ECO:0000313" key="2">
    <source>
        <dbReference type="EMBL" id="WDE11971.1"/>
    </source>
</evidence>
<proteinExistence type="predicted"/>
<reference evidence="1" key="1">
    <citation type="submission" date="2020-07" db="EMBL/GenBank/DDBJ databases">
        <authorList>
            <person name="van Zyl L.J."/>
            <person name="Busche T."/>
            <person name="Ruckert C."/>
            <person name="Kalinowski J."/>
            <person name="Trindade M.I."/>
        </authorList>
    </citation>
    <scope>NUCLEOTIDE SEQUENCE</scope>
    <source>
        <strain evidence="1">A5K-61T</strain>
    </source>
</reference>
<name>A0ABY7VEU8_9GAMM</name>
<dbReference type="EMBL" id="CP059693">
    <property type="protein sequence ID" value="WDE11971.1"/>
    <property type="molecule type" value="Genomic_DNA"/>
</dbReference>
<gene>
    <name evidence="1" type="ORF">H3N35_00305</name>
    <name evidence="2" type="ORF">H3N35_00310</name>
</gene>